<evidence type="ECO:0000256" key="3">
    <source>
        <dbReference type="ARBA" id="ARBA00012438"/>
    </source>
</evidence>
<dbReference type="PROSITE" id="PS50110">
    <property type="entry name" value="RESPONSE_REGULATORY"/>
    <property type="match status" value="2"/>
</dbReference>
<proteinExistence type="predicted"/>
<feature type="domain" description="Histidine kinase" evidence="11">
    <location>
        <begin position="404"/>
        <end position="626"/>
    </location>
</feature>
<evidence type="ECO:0000259" key="12">
    <source>
        <dbReference type="PROSITE" id="PS50110"/>
    </source>
</evidence>
<accession>A0A175RB00</accession>
<feature type="transmembrane region" description="Helical" evidence="10">
    <location>
        <begin position="181"/>
        <end position="205"/>
    </location>
</feature>
<feature type="transmembrane region" description="Helical" evidence="10">
    <location>
        <begin position="12"/>
        <end position="31"/>
    </location>
</feature>
<dbReference type="PROSITE" id="PS50885">
    <property type="entry name" value="HAMP"/>
    <property type="match status" value="1"/>
</dbReference>
<dbReference type="Gene3D" id="3.30.565.10">
    <property type="entry name" value="Histidine kinase-like ATPase, C-terminal domain"/>
    <property type="match status" value="1"/>
</dbReference>
<evidence type="ECO:0000313" key="14">
    <source>
        <dbReference type="EMBL" id="KTQ97345.1"/>
    </source>
</evidence>
<name>A0A175RB00_9HYPH</name>
<organism evidence="14 15">
    <name type="scientific">Aureimonas ureilytica</name>
    <dbReference type="NCBI Taxonomy" id="401562"/>
    <lineage>
        <taxon>Bacteria</taxon>
        <taxon>Pseudomonadati</taxon>
        <taxon>Pseudomonadota</taxon>
        <taxon>Alphaproteobacteria</taxon>
        <taxon>Hyphomicrobiales</taxon>
        <taxon>Aurantimonadaceae</taxon>
        <taxon>Aureimonas</taxon>
    </lineage>
</organism>
<evidence type="ECO:0000313" key="15">
    <source>
        <dbReference type="Proteomes" id="UP000078272"/>
    </source>
</evidence>
<dbReference type="InterPro" id="IPR004358">
    <property type="entry name" value="Sig_transdc_His_kin-like_C"/>
</dbReference>
<dbReference type="InterPro" id="IPR003660">
    <property type="entry name" value="HAMP_dom"/>
</dbReference>
<dbReference type="STRING" id="401562.NS365_11030"/>
<dbReference type="SMART" id="SM00304">
    <property type="entry name" value="HAMP"/>
    <property type="match status" value="1"/>
</dbReference>
<keyword evidence="5" id="KW-0808">Transferase</keyword>
<dbReference type="Pfam" id="PF00672">
    <property type="entry name" value="HAMP"/>
    <property type="match status" value="1"/>
</dbReference>
<evidence type="ECO:0000256" key="7">
    <source>
        <dbReference type="ARBA" id="ARBA00023012"/>
    </source>
</evidence>
<evidence type="ECO:0000256" key="1">
    <source>
        <dbReference type="ARBA" id="ARBA00000085"/>
    </source>
</evidence>
<dbReference type="EC" id="2.7.13.3" evidence="3"/>
<dbReference type="SUPFAM" id="SSF55874">
    <property type="entry name" value="ATPase domain of HSP90 chaperone/DNA topoisomerase II/histidine kinase"/>
    <property type="match status" value="1"/>
</dbReference>
<evidence type="ECO:0000256" key="4">
    <source>
        <dbReference type="ARBA" id="ARBA00022553"/>
    </source>
</evidence>
<dbReference type="Pfam" id="PF00512">
    <property type="entry name" value="HisKA"/>
    <property type="match status" value="1"/>
</dbReference>
<reference evidence="14 15" key="1">
    <citation type="journal article" date="2016" name="Front. Microbiol.">
        <title>Genomic Resource of Rice Seed Associated Bacteria.</title>
        <authorList>
            <person name="Midha S."/>
            <person name="Bansal K."/>
            <person name="Sharma S."/>
            <person name="Kumar N."/>
            <person name="Patil P.P."/>
            <person name="Chaudhry V."/>
            <person name="Patil P.B."/>
        </authorList>
    </citation>
    <scope>NUCLEOTIDE SEQUENCE [LARGE SCALE GENOMIC DNA]</scope>
    <source>
        <strain evidence="14 15">NS226</strain>
    </source>
</reference>
<dbReference type="CDD" id="cd17546">
    <property type="entry name" value="REC_hyHK_CKI1_RcsC-like"/>
    <property type="match status" value="1"/>
</dbReference>
<dbReference type="InterPro" id="IPR011006">
    <property type="entry name" value="CheY-like_superfamily"/>
</dbReference>
<feature type="domain" description="Response regulatory" evidence="12">
    <location>
        <begin position="769"/>
        <end position="894"/>
    </location>
</feature>
<feature type="domain" description="Response regulatory" evidence="12">
    <location>
        <begin position="649"/>
        <end position="762"/>
    </location>
</feature>
<evidence type="ECO:0000256" key="5">
    <source>
        <dbReference type="ARBA" id="ARBA00022679"/>
    </source>
</evidence>
<dbReference type="CDD" id="cd16922">
    <property type="entry name" value="HATPase_EvgS-ArcB-TorS-like"/>
    <property type="match status" value="1"/>
</dbReference>
<dbReference type="AlphaFoldDB" id="A0A175RB00"/>
<feature type="modified residue" description="4-aspartylphosphate" evidence="8">
    <location>
        <position position="698"/>
    </location>
</feature>
<dbReference type="SUPFAM" id="SSF47384">
    <property type="entry name" value="Homodimeric domain of signal transducing histidine kinase"/>
    <property type="match status" value="1"/>
</dbReference>
<dbReference type="InterPro" id="IPR005467">
    <property type="entry name" value="His_kinase_dom"/>
</dbReference>
<comment type="catalytic activity">
    <reaction evidence="1">
        <text>ATP + protein L-histidine = ADP + protein N-phospho-L-histidine.</text>
        <dbReference type="EC" id="2.7.13.3"/>
    </reaction>
</comment>
<dbReference type="InterPro" id="IPR003661">
    <property type="entry name" value="HisK_dim/P_dom"/>
</dbReference>
<dbReference type="PRINTS" id="PR00344">
    <property type="entry name" value="BCTRLSENSOR"/>
</dbReference>
<keyword evidence="10" id="KW-0472">Membrane</keyword>
<protein>
    <recommendedName>
        <fullName evidence="3">histidine kinase</fullName>
        <ecNumber evidence="3">2.7.13.3</ecNumber>
    </recommendedName>
</protein>
<dbReference type="PROSITE" id="PS50109">
    <property type="entry name" value="HIS_KIN"/>
    <property type="match status" value="1"/>
</dbReference>
<dbReference type="CDD" id="cd00082">
    <property type="entry name" value="HisKA"/>
    <property type="match status" value="1"/>
</dbReference>
<evidence type="ECO:0000256" key="8">
    <source>
        <dbReference type="PROSITE-ProRule" id="PRU00169"/>
    </source>
</evidence>
<sequence length="904" mass="98063">MEALRRFSIRVRLVVLAAGFFVAMIGASLYVGGMLARSWDTAASASRVAATIEVADRARAAFNDLRYWQADLAVSLLTLSERNAASARTRLKSELALLSQTYPDIAATISQDSERFDTLAQAAVEAYTSDQRVIGNTQFAQARQFGIAVDKAFASLSETLMRQAQDARAGILDQFASAARVSALVTLAAVLIGAIMTLVILASILRPLRGIVEAVGAITRGEADVVLPPPSRDELGRVTEALQLLRESLAERARLTREAERQRSTLSDAIESIAQGFALYGPDARLRITNARFRSFHPGFGAMAAAHATFEEVVALAGRDLIETEHGADAWLTSRLSTHRARESRIDRFRDGRWMQITERPTHDGGFTVLYADISELRQRQIESEDAREEAERATRVKSEFLANMSHELRTPLNAIIGYSQILQEDARDDGQDAFLPDLAKIESAGNHLLGLINGILDLSKIEAGRMEIYDESFSIEAMLHDVEALIQPLARQNANELVVEKETGLGFILSDATKVKQAVLNLLSNASKFTKEGKVTLRAETQEQHGARWLRIAVSDTGIGMSEEQMGRLFQAFSQADTSTTRKFGGTGLGLAISRSFARMLGGDITVSSRPGEGSTFVLSLPYDPALRDGGALPGAEAGASAVSGSGLVLVVDDDPASAHIIGSHLAREGYRLIYASDGHAALDLARLERPDIVTLDILMPQLDGWSTLSAFKNDPALADIPVVIVSVSNEKALGFSLGAAAMMTKPIDRNALSEIVRRLAGPGGEGTVLIVEDDPPTRELMARAVGRLNLSVAMAFHGREALDWLSAHEPPSAILLDLQMPEMDGFEFLTRIRSQERWSQIPVVVVTAKELTLDERRILEASTHRVVAKGKAAYLELTEALRQARATMPAAQVGTPREEAEA</sequence>
<dbReference type="FunFam" id="3.30.565.10:FF:000010">
    <property type="entry name" value="Sensor histidine kinase RcsC"/>
    <property type="match status" value="1"/>
</dbReference>
<dbReference type="Pfam" id="PF00072">
    <property type="entry name" value="Response_reg"/>
    <property type="match status" value="2"/>
</dbReference>
<dbReference type="PANTHER" id="PTHR43047">
    <property type="entry name" value="TWO-COMPONENT HISTIDINE PROTEIN KINASE"/>
    <property type="match status" value="1"/>
</dbReference>
<feature type="domain" description="HAMP" evidence="13">
    <location>
        <begin position="202"/>
        <end position="254"/>
    </location>
</feature>
<feature type="coiled-coil region" evidence="9">
    <location>
        <begin position="238"/>
        <end position="265"/>
    </location>
</feature>
<dbReference type="PANTHER" id="PTHR43047:SF72">
    <property type="entry name" value="OSMOSENSING HISTIDINE PROTEIN KINASE SLN1"/>
    <property type="match status" value="1"/>
</dbReference>
<keyword evidence="10" id="KW-0812">Transmembrane</keyword>
<dbReference type="Pfam" id="PF12860">
    <property type="entry name" value="PAS_7"/>
    <property type="match status" value="1"/>
</dbReference>
<comment type="caution">
    <text evidence="14">The sequence shown here is derived from an EMBL/GenBank/DDBJ whole genome shotgun (WGS) entry which is preliminary data.</text>
</comment>
<dbReference type="SMART" id="SM00388">
    <property type="entry name" value="HisKA"/>
    <property type="match status" value="1"/>
</dbReference>
<feature type="modified residue" description="4-aspartylphosphate" evidence="8">
    <location>
        <position position="819"/>
    </location>
</feature>
<evidence type="ECO:0000259" key="13">
    <source>
        <dbReference type="PROSITE" id="PS50885"/>
    </source>
</evidence>
<dbReference type="SUPFAM" id="SSF52172">
    <property type="entry name" value="CheY-like"/>
    <property type="match status" value="2"/>
</dbReference>
<gene>
    <name evidence="14" type="ORF">NS226_05050</name>
</gene>
<dbReference type="InterPro" id="IPR036890">
    <property type="entry name" value="HATPase_C_sf"/>
</dbReference>
<dbReference type="GO" id="GO:0000155">
    <property type="term" value="F:phosphorelay sensor kinase activity"/>
    <property type="evidence" value="ECO:0007669"/>
    <property type="project" value="InterPro"/>
</dbReference>
<dbReference type="SMART" id="SM00387">
    <property type="entry name" value="HATPase_c"/>
    <property type="match status" value="1"/>
</dbReference>
<keyword evidence="6" id="KW-0418">Kinase</keyword>
<dbReference type="CDD" id="cd06225">
    <property type="entry name" value="HAMP"/>
    <property type="match status" value="1"/>
</dbReference>
<dbReference type="InterPro" id="IPR001789">
    <property type="entry name" value="Sig_transdc_resp-reg_receiver"/>
</dbReference>
<evidence type="ECO:0000256" key="9">
    <source>
        <dbReference type="SAM" id="Coils"/>
    </source>
</evidence>
<dbReference type="EMBL" id="LDPZ01000010">
    <property type="protein sequence ID" value="KTQ97345.1"/>
    <property type="molecule type" value="Genomic_DNA"/>
</dbReference>
<dbReference type="GO" id="GO:0005886">
    <property type="term" value="C:plasma membrane"/>
    <property type="evidence" value="ECO:0007669"/>
    <property type="project" value="TreeGrafter"/>
</dbReference>
<comment type="subcellular location">
    <subcellularLocation>
        <location evidence="2">Membrane</location>
    </subcellularLocation>
</comment>
<dbReference type="SUPFAM" id="SSF158472">
    <property type="entry name" value="HAMP domain-like"/>
    <property type="match status" value="1"/>
</dbReference>
<dbReference type="Gene3D" id="6.10.340.10">
    <property type="match status" value="1"/>
</dbReference>
<dbReference type="InterPro" id="IPR036097">
    <property type="entry name" value="HisK_dim/P_sf"/>
</dbReference>
<evidence type="ECO:0000256" key="2">
    <source>
        <dbReference type="ARBA" id="ARBA00004370"/>
    </source>
</evidence>
<dbReference type="Gene3D" id="1.10.287.130">
    <property type="match status" value="1"/>
</dbReference>
<dbReference type="Gene3D" id="3.40.50.2300">
    <property type="match status" value="2"/>
</dbReference>
<evidence type="ECO:0000256" key="6">
    <source>
        <dbReference type="ARBA" id="ARBA00022777"/>
    </source>
</evidence>
<keyword evidence="4 8" id="KW-0597">Phosphoprotein</keyword>
<dbReference type="InterPro" id="IPR003594">
    <property type="entry name" value="HATPase_dom"/>
</dbReference>
<evidence type="ECO:0000256" key="10">
    <source>
        <dbReference type="SAM" id="Phobius"/>
    </source>
</evidence>
<keyword evidence="10" id="KW-1133">Transmembrane helix</keyword>
<keyword evidence="7" id="KW-0902">Two-component regulatory system</keyword>
<dbReference type="Pfam" id="PF02518">
    <property type="entry name" value="HATPase_c"/>
    <property type="match status" value="1"/>
</dbReference>
<dbReference type="Proteomes" id="UP000078272">
    <property type="component" value="Unassembled WGS sequence"/>
</dbReference>
<dbReference type="GO" id="GO:0009927">
    <property type="term" value="F:histidine phosphotransfer kinase activity"/>
    <property type="evidence" value="ECO:0007669"/>
    <property type="project" value="TreeGrafter"/>
</dbReference>
<keyword evidence="9" id="KW-0175">Coiled coil</keyword>
<dbReference type="SMART" id="SM00448">
    <property type="entry name" value="REC"/>
    <property type="match status" value="2"/>
</dbReference>
<evidence type="ECO:0000259" key="11">
    <source>
        <dbReference type="PROSITE" id="PS50109"/>
    </source>
</evidence>
<dbReference type="PATRIC" id="fig|401562.3.peg.228"/>